<keyword evidence="4" id="KW-1185">Reference proteome</keyword>
<evidence type="ECO:0000256" key="1">
    <source>
        <dbReference type="SAM" id="SignalP"/>
    </source>
</evidence>
<dbReference type="InterPro" id="IPR053728">
    <property type="entry name" value="Alginate_Permeability_Chnl"/>
</dbReference>
<gene>
    <name evidence="3" type="ORF">FFWV33_00605</name>
</gene>
<sequence length="474" mass="54105">MNTKKFLLFALTLITYTSTFAQNSDDLLNLLIRRNIIKQVEADSIRATYKNKQVAPSKEKTFLVDLQVRNRAEYRNGYSNIPADNSSASAFVNQRTRLNFEYKQGTAFNAVVSLQDARVWGSHDPRGLNGTIQLFEGYVEPNITPNFSVRIGRQRLVYDNQRLFAENDWRVNGNSHDAITFRYKKNKLSSELAGAFNQTAERTFGTDYTPTELSITPGNGTAATWTNYKALAVHYLKYDFDSHASITTIIASDAYQDVVTKEQNYWRFTYGGRLEYKTNQWYATVNCYLQSGRNSTGKTIQSWYIQPEVKYSPTSQFAIRLGAEILSGDKGKISDVDHSFVPLYGVAHRFNGFMDIFTKFPSDLSNAGLVNPYLFINKKLTDKVEISSNNHLFYTQRSFHTTTNQPLTKFMGYEHDLVVTYKPNSYTHLESGFSIALPTEAMTTIKKTGNPDRVATWAYLQVKFTPRLFKSTTY</sequence>
<evidence type="ECO:0000313" key="3">
    <source>
        <dbReference type="EMBL" id="AWG20124.1"/>
    </source>
</evidence>
<dbReference type="Proteomes" id="UP000244527">
    <property type="component" value="Chromosome"/>
</dbReference>
<feature type="chain" id="PRO_5015616423" description="Alginate export domain-containing protein" evidence="1">
    <location>
        <begin position="22"/>
        <end position="474"/>
    </location>
</feature>
<dbReference type="KEGG" id="ffa:FFWV33_00605"/>
<organism evidence="3 4">
    <name type="scientific">Flavobacterium faecale</name>
    <dbReference type="NCBI Taxonomy" id="1355330"/>
    <lineage>
        <taxon>Bacteria</taxon>
        <taxon>Pseudomonadati</taxon>
        <taxon>Bacteroidota</taxon>
        <taxon>Flavobacteriia</taxon>
        <taxon>Flavobacteriales</taxon>
        <taxon>Flavobacteriaceae</taxon>
        <taxon>Flavobacterium</taxon>
    </lineage>
</organism>
<dbReference type="Gene3D" id="2.40.160.100">
    <property type="match status" value="1"/>
</dbReference>
<keyword evidence="1" id="KW-0732">Signal</keyword>
<dbReference type="Pfam" id="PF13372">
    <property type="entry name" value="Alginate_exp"/>
    <property type="match status" value="1"/>
</dbReference>
<protein>
    <recommendedName>
        <fullName evidence="2">Alginate export domain-containing protein</fullName>
    </recommendedName>
</protein>
<dbReference type="InterPro" id="IPR025388">
    <property type="entry name" value="Alginate_export_dom"/>
</dbReference>
<proteinExistence type="predicted"/>
<feature type="domain" description="Alginate export" evidence="2">
    <location>
        <begin position="66"/>
        <end position="429"/>
    </location>
</feature>
<reference evidence="3 4" key="1">
    <citation type="submission" date="2017-04" db="EMBL/GenBank/DDBJ databases">
        <title>Compelte genome sequence of WV33.</title>
        <authorList>
            <person name="Lee P.C."/>
        </authorList>
    </citation>
    <scope>NUCLEOTIDE SEQUENCE [LARGE SCALE GENOMIC DNA]</scope>
    <source>
        <strain evidence="3 4">WV33</strain>
    </source>
</reference>
<dbReference type="AlphaFoldDB" id="A0A2S1L8U2"/>
<evidence type="ECO:0000259" key="2">
    <source>
        <dbReference type="Pfam" id="PF13372"/>
    </source>
</evidence>
<evidence type="ECO:0000313" key="4">
    <source>
        <dbReference type="Proteomes" id="UP000244527"/>
    </source>
</evidence>
<feature type="signal peptide" evidence="1">
    <location>
        <begin position="1"/>
        <end position="21"/>
    </location>
</feature>
<dbReference type="RefSeq" id="WP_108739093.1">
    <property type="nucleotide sequence ID" value="NZ_CP020918.1"/>
</dbReference>
<accession>A0A2S1L8U2</accession>
<name>A0A2S1L8U2_9FLAO</name>
<dbReference type="EMBL" id="CP020918">
    <property type="protein sequence ID" value="AWG20124.1"/>
    <property type="molecule type" value="Genomic_DNA"/>
</dbReference>
<dbReference type="OrthoDB" id="920871at2"/>
<dbReference type="SUPFAM" id="SSF56935">
    <property type="entry name" value="Porins"/>
    <property type="match status" value="1"/>
</dbReference>